<proteinExistence type="predicted"/>
<sequence>MQFPPSNPALEARLFEIANEIAFEQSKKLIWNSFAVWEYMNTFNSVADITTLQDQVIAGKACMTHCLGMAFMVTGLLQANIHGTPGLSQYTDSVELVVRITSKNGVVTTDRDFHAATLIHLETGAIVIDTVRHPLAVKIPINSSASVMKCVDFGSTHFECATYRYYKGAGPDAGRRILLEGDEWFCDGVEGSKGKLFNDVYVSFDMAAVIRDLAMPAAMFVLKANHSRLGNTGNNLPGRKYIYHNTIFEYEPQSLPACKYGNEWIATGITMMVDFKNCAITMQIPNEDFLARPQNEQFKKAVENAGFIQKHDNDTDNSVKAAIVLLHIKLHFLLNGCSVSADDLEAISTVDVMCAELGFPLGEFARIAATVVETCTAAGMTTPARPEAVDPCWATVILRLAYLTKIDGRR</sequence>
<reference evidence="1" key="1">
    <citation type="journal article" date="2020" name="Stud. Mycol.">
        <title>101 Dothideomycetes genomes: a test case for predicting lifestyles and emergence of pathogens.</title>
        <authorList>
            <person name="Haridas S."/>
            <person name="Albert R."/>
            <person name="Binder M."/>
            <person name="Bloem J."/>
            <person name="Labutti K."/>
            <person name="Salamov A."/>
            <person name="Andreopoulos B."/>
            <person name="Baker S."/>
            <person name="Barry K."/>
            <person name="Bills G."/>
            <person name="Bluhm B."/>
            <person name="Cannon C."/>
            <person name="Castanera R."/>
            <person name="Culley D."/>
            <person name="Daum C."/>
            <person name="Ezra D."/>
            <person name="Gonzalez J."/>
            <person name="Henrissat B."/>
            <person name="Kuo A."/>
            <person name="Liang C."/>
            <person name="Lipzen A."/>
            <person name="Lutzoni F."/>
            <person name="Magnuson J."/>
            <person name="Mondo S."/>
            <person name="Nolan M."/>
            <person name="Ohm R."/>
            <person name="Pangilinan J."/>
            <person name="Park H.-J."/>
            <person name="Ramirez L."/>
            <person name="Alfaro M."/>
            <person name="Sun H."/>
            <person name="Tritt A."/>
            <person name="Yoshinaga Y."/>
            <person name="Zwiers L.-H."/>
            <person name="Turgeon B."/>
            <person name="Goodwin S."/>
            <person name="Spatafora J."/>
            <person name="Crous P."/>
            <person name="Grigoriev I."/>
        </authorList>
    </citation>
    <scope>NUCLEOTIDE SEQUENCE</scope>
    <source>
        <strain evidence="1">CBS 675.92</strain>
    </source>
</reference>
<gene>
    <name evidence="1" type="ORF">CC80DRAFT_506043</name>
</gene>
<dbReference type="EMBL" id="ML976997">
    <property type="protein sequence ID" value="KAF1954797.1"/>
    <property type="molecule type" value="Genomic_DNA"/>
</dbReference>
<dbReference type="AlphaFoldDB" id="A0A6A5U0T0"/>
<evidence type="ECO:0000313" key="2">
    <source>
        <dbReference type="Proteomes" id="UP000800035"/>
    </source>
</evidence>
<dbReference type="Proteomes" id="UP000800035">
    <property type="component" value="Unassembled WGS sequence"/>
</dbReference>
<dbReference type="OrthoDB" id="414463at2759"/>
<name>A0A6A5U0T0_9PLEO</name>
<evidence type="ECO:0000313" key="1">
    <source>
        <dbReference type="EMBL" id="KAF1954797.1"/>
    </source>
</evidence>
<organism evidence="1 2">
    <name type="scientific">Byssothecium circinans</name>
    <dbReference type="NCBI Taxonomy" id="147558"/>
    <lineage>
        <taxon>Eukaryota</taxon>
        <taxon>Fungi</taxon>
        <taxon>Dikarya</taxon>
        <taxon>Ascomycota</taxon>
        <taxon>Pezizomycotina</taxon>
        <taxon>Dothideomycetes</taxon>
        <taxon>Pleosporomycetidae</taxon>
        <taxon>Pleosporales</taxon>
        <taxon>Massarineae</taxon>
        <taxon>Massarinaceae</taxon>
        <taxon>Byssothecium</taxon>
    </lineage>
</organism>
<protein>
    <submittedName>
        <fullName evidence="1">Uncharacterized protein</fullName>
    </submittedName>
</protein>
<accession>A0A6A5U0T0</accession>
<keyword evidence="2" id="KW-1185">Reference proteome</keyword>